<sequence length="105" mass="11613">MRELNPVTVVNQYRGVASEHVVGVGVGDGEVVDGWVAPSDRHTSCPASHRDTVATETVYRKQIRPALTKDEQPLRGIVTQFVTQPGKTRSEKVRFAWWAVLGSNQ</sequence>
<name>A0A8J3VC24_9ACTN</name>
<evidence type="ECO:0000313" key="1">
    <source>
        <dbReference type="EMBL" id="GIG84477.1"/>
    </source>
</evidence>
<proteinExistence type="predicted"/>
<dbReference type="AlphaFoldDB" id="A0A8J3VC24"/>
<protein>
    <submittedName>
        <fullName evidence="1">Uncharacterized protein</fullName>
    </submittedName>
</protein>
<dbReference type="EMBL" id="BONV01000053">
    <property type="protein sequence ID" value="GIG84477.1"/>
    <property type="molecule type" value="Genomic_DNA"/>
</dbReference>
<gene>
    <name evidence="1" type="ORF">Pka01_76040</name>
</gene>
<reference evidence="1 2" key="1">
    <citation type="submission" date="2021-01" db="EMBL/GenBank/DDBJ databases">
        <title>Whole genome shotgun sequence of Planotetraspora kaengkrachanensis NBRC 104272.</title>
        <authorList>
            <person name="Komaki H."/>
            <person name="Tamura T."/>
        </authorList>
    </citation>
    <scope>NUCLEOTIDE SEQUENCE [LARGE SCALE GENOMIC DNA]</scope>
    <source>
        <strain evidence="1 2">NBRC 104272</strain>
    </source>
</reference>
<dbReference type="RefSeq" id="WP_203887838.1">
    <property type="nucleotide sequence ID" value="NZ_BAABHH010000035.1"/>
</dbReference>
<comment type="caution">
    <text evidence="1">The sequence shown here is derived from an EMBL/GenBank/DDBJ whole genome shotgun (WGS) entry which is preliminary data.</text>
</comment>
<accession>A0A8J3VC24</accession>
<organism evidence="1 2">
    <name type="scientific">Planotetraspora kaengkrachanensis</name>
    <dbReference type="NCBI Taxonomy" id="575193"/>
    <lineage>
        <taxon>Bacteria</taxon>
        <taxon>Bacillati</taxon>
        <taxon>Actinomycetota</taxon>
        <taxon>Actinomycetes</taxon>
        <taxon>Streptosporangiales</taxon>
        <taxon>Streptosporangiaceae</taxon>
        <taxon>Planotetraspora</taxon>
    </lineage>
</organism>
<dbReference type="Proteomes" id="UP000630097">
    <property type="component" value="Unassembled WGS sequence"/>
</dbReference>
<keyword evidence="2" id="KW-1185">Reference proteome</keyword>
<evidence type="ECO:0000313" key="2">
    <source>
        <dbReference type="Proteomes" id="UP000630097"/>
    </source>
</evidence>